<dbReference type="Proteomes" id="UP000494163">
    <property type="component" value="Chromosome 3R"/>
</dbReference>
<evidence type="ECO:0000313" key="4">
    <source>
        <dbReference type="Proteomes" id="UP000494163"/>
    </source>
</evidence>
<dbReference type="SUPFAM" id="SSF48726">
    <property type="entry name" value="Immunoglobulin"/>
    <property type="match status" value="1"/>
</dbReference>
<feature type="transmembrane region" description="Helical" evidence="1">
    <location>
        <begin position="277"/>
        <end position="301"/>
    </location>
</feature>
<evidence type="ECO:0000313" key="3">
    <source>
        <dbReference type="EMBL" id="ALC45925.1"/>
    </source>
</evidence>
<dbReference type="AlphaFoldDB" id="A0A0M4F317"/>
<dbReference type="STRING" id="30019.A0A0M4F317"/>
<dbReference type="Gene3D" id="2.60.40.10">
    <property type="entry name" value="Immunoglobulins"/>
    <property type="match status" value="1"/>
</dbReference>
<dbReference type="PANTHER" id="PTHR21261">
    <property type="entry name" value="BEAT PROTEIN"/>
    <property type="match status" value="1"/>
</dbReference>
<evidence type="ECO:0000256" key="1">
    <source>
        <dbReference type="SAM" id="Phobius"/>
    </source>
</evidence>
<evidence type="ECO:0000256" key="2">
    <source>
        <dbReference type="SAM" id="SignalP"/>
    </source>
</evidence>
<proteinExistence type="predicted"/>
<dbReference type="InterPro" id="IPR036179">
    <property type="entry name" value="Ig-like_dom_sf"/>
</dbReference>
<dbReference type="FunFam" id="2.60.40.10:FF:000437">
    <property type="entry name" value="Beat-IIIc, isoform A"/>
    <property type="match status" value="1"/>
</dbReference>
<name>A0A0M4F317_DROBS</name>
<dbReference type="OrthoDB" id="7375975at2759"/>
<reference evidence="3 4" key="1">
    <citation type="submission" date="2015-08" db="EMBL/GenBank/DDBJ databases">
        <title>Ancestral chromatin configuration constrains chromatin evolution on differentiating sex chromosomes in Drosophila.</title>
        <authorList>
            <person name="Zhou Q."/>
            <person name="Bachtrog D."/>
        </authorList>
    </citation>
    <scope>NUCLEOTIDE SEQUENCE [LARGE SCALE GENOMIC DNA]</scope>
    <source>
        <tissue evidence="3">Whole larvae</tissue>
    </source>
</reference>
<keyword evidence="1" id="KW-1133">Transmembrane helix</keyword>
<keyword evidence="1" id="KW-0812">Transmembrane</keyword>
<sequence length="331" mass="37550">MDYGRWLLQLAVYLLLVVAQRIQCLFVTDINVPQIVDFRDNVTLSCSYDISGHTLNSVKWYKNDKEFFRYSPLTPQLAFMKFGVEGVQLIDEGNECNEFYCRVELNLLGVRATGVYRCEVSGDAPHFQLDARSGNMSVEALPQNNPLISNFHSMYRFDDFVQVNCSTDFSSLLTKLTWYINGIKASPMDMQPSMDTTIAAHEYNLRRIISQLNFYANDPRFYQLPLRVASPLRLGLELRCVAEIESYPQLRREASLHALLFSDDIELKNQKSLKSGVAWFCAQLMFVATAAAAAISLRWLLMPLTFANGGRKLSHYKMASAMTAADAALCH</sequence>
<protein>
    <submittedName>
        <fullName evidence="3">Beat-Va</fullName>
    </submittedName>
</protein>
<accession>A0A0M4F317</accession>
<dbReference type="InterPro" id="IPR013783">
    <property type="entry name" value="Ig-like_fold"/>
</dbReference>
<dbReference type="EMBL" id="CP012526">
    <property type="protein sequence ID" value="ALC45925.1"/>
    <property type="molecule type" value="Genomic_DNA"/>
</dbReference>
<feature type="chain" id="PRO_5005794052" evidence="2">
    <location>
        <begin position="20"/>
        <end position="331"/>
    </location>
</feature>
<dbReference type="PANTHER" id="PTHR21261:SF5">
    <property type="entry name" value="BEATEN PATH VA, ISOFORM A-RELATED"/>
    <property type="match status" value="1"/>
</dbReference>
<keyword evidence="4" id="KW-1185">Reference proteome</keyword>
<feature type="signal peptide" evidence="2">
    <location>
        <begin position="1"/>
        <end position="19"/>
    </location>
</feature>
<keyword evidence="2" id="KW-0732">Signal</keyword>
<dbReference type="OMA" id="RITWYIN"/>
<keyword evidence="1" id="KW-0472">Membrane</keyword>
<organism evidence="3 4">
    <name type="scientific">Drosophila busckii</name>
    <name type="common">Fruit fly</name>
    <dbReference type="NCBI Taxonomy" id="30019"/>
    <lineage>
        <taxon>Eukaryota</taxon>
        <taxon>Metazoa</taxon>
        <taxon>Ecdysozoa</taxon>
        <taxon>Arthropoda</taxon>
        <taxon>Hexapoda</taxon>
        <taxon>Insecta</taxon>
        <taxon>Pterygota</taxon>
        <taxon>Neoptera</taxon>
        <taxon>Endopterygota</taxon>
        <taxon>Diptera</taxon>
        <taxon>Brachycera</taxon>
        <taxon>Muscomorpha</taxon>
        <taxon>Ephydroidea</taxon>
        <taxon>Drosophilidae</taxon>
        <taxon>Drosophila</taxon>
    </lineage>
</organism>
<gene>
    <name evidence="3" type="ORF">Dbus_chr3Rg675</name>
</gene>